<dbReference type="Proteomes" id="UP000015105">
    <property type="component" value="Chromosome 5D"/>
</dbReference>
<dbReference type="GO" id="GO:0016881">
    <property type="term" value="F:acid-amino acid ligase activity"/>
    <property type="evidence" value="ECO:0007669"/>
    <property type="project" value="TreeGrafter"/>
</dbReference>
<dbReference type="PANTHER" id="PTHR31901">
    <property type="entry name" value="GH3 DOMAIN-CONTAINING PROTEIN"/>
    <property type="match status" value="1"/>
</dbReference>
<dbReference type="InterPro" id="IPR004993">
    <property type="entry name" value="GH3"/>
</dbReference>
<reference evidence="1" key="3">
    <citation type="journal article" date="2017" name="Nature">
        <title>Genome sequence of the progenitor of the wheat D genome Aegilops tauschii.</title>
        <authorList>
            <person name="Luo M.C."/>
            <person name="Gu Y.Q."/>
            <person name="Puiu D."/>
            <person name="Wang H."/>
            <person name="Twardziok S.O."/>
            <person name="Deal K.R."/>
            <person name="Huo N."/>
            <person name="Zhu T."/>
            <person name="Wang L."/>
            <person name="Wang Y."/>
            <person name="McGuire P.E."/>
            <person name="Liu S."/>
            <person name="Long H."/>
            <person name="Ramasamy R.K."/>
            <person name="Rodriguez J.C."/>
            <person name="Van S.L."/>
            <person name="Yuan L."/>
            <person name="Wang Z."/>
            <person name="Xia Z."/>
            <person name="Xiao L."/>
            <person name="Anderson O.D."/>
            <person name="Ouyang S."/>
            <person name="Liang Y."/>
            <person name="Zimin A.V."/>
            <person name="Pertea G."/>
            <person name="Qi P."/>
            <person name="Bennetzen J.L."/>
            <person name="Dai X."/>
            <person name="Dawson M.W."/>
            <person name="Muller H.G."/>
            <person name="Kugler K."/>
            <person name="Rivarola-Duarte L."/>
            <person name="Spannagl M."/>
            <person name="Mayer K.F.X."/>
            <person name="Lu F.H."/>
            <person name="Bevan M.W."/>
            <person name="Leroy P."/>
            <person name="Li P."/>
            <person name="You F.M."/>
            <person name="Sun Q."/>
            <person name="Liu Z."/>
            <person name="Lyons E."/>
            <person name="Wicker T."/>
            <person name="Salzberg S.L."/>
            <person name="Devos K.M."/>
            <person name="Dvorak J."/>
        </authorList>
    </citation>
    <scope>NUCLEOTIDE SEQUENCE [LARGE SCALE GENOMIC DNA]</scope>
    <source>
        <strain evidence="1">cv. AL8/78</strain>
    </source>
</reference>
<evidence type="ECO:0000313" key="2">
    <source>
        <dbReference type="Proteomes" id="UP000015105"/>
    </source>
</evidence>
<proteinExistence type="predicted"/>
<reference evidence="1" key="4">
    <citation type="submission" date="2019-03" db="UniProtKB">
        <authorList>
            <consortium name="EnsemblPlants"/>
        </authorList>
    </citation>
    <scope>IDENTIFICATION</scope>
</reference>
<protein>
    <submittedName>
        <fullName evidence="1">Uncharacterized protein</fullName>
    </submittedName>
</protein>
<reference evidence="2" key="2">
    <citation type="journal article" date="2017" name="Nat. Plants">
        <title>The Aegilops tauschii genome reveals multiple impacts of transposons.</title>
        <authorList>
            <person name="Zhao G."/>
            <person name="Zou C."/>
            <person name="Li K."/>
            <person name="Wang K."/>
            <person name="Li T."/>
            <person name="Gao L."/>
            <person name="Zhang X."/>
            <person name="Wang H."/>
            <person name="Yang Z."/>
            <person name="Liu X."/>
            <person name="Jiang W."/>
            <person name="Mao L."/>
            <person name="Kong X."/>
            <person name="Jiao Y."/>
            <person name="Jia J."/>
        </authorList>
    </citation>
    <scope>NUCLEOTIDE SEQUENCE [LARGE SCALE GENOMIC DNA]</scope>
    <source>
        <strain evidence="2">cv. AL8/78</strain>
    </source>
</reference>
<evidence type="ECO:0000313" key="1">
    <source>
        <dbReference type="EnsemblPlants" id="AET5Gv20588800.3"/>
    </source>
</evidence>
<name>A0A453L1B6_AEGTS</name>
<dbReference type="EnsemblPlants" id="AET5Gv20588800.3">
    <property type="protein sequence ID" value="AET5Gv20588800.3"/>
    <property type="gene ID" value="AET5Gv20588800"/>
</dbReference>
<dbReference type="Pfam" id="PF03321">
    <property type="entry name" value="GH3"/>
    <property type="match status" value="1"/>
</dbReference>
<dbReference type="GO" id="GO:0005737">
    <property type="term" value="C:cytoplasm"/>
    <property type="evidence" value="ECO:0007669"/>
    <property type="project" value="TreeGrafter"/>
</dbReference>
<keyword evidence="2" id="KW-1185">Reference proteome</keyword>
<sequence>PASRSNDFDEVKSIRSLTTCAECDVRHEVVRVGAVFAYGLLRAIRFLQLNWKELAADIEAGALSPRVTDASVREAVAGILRPDPELAQFVRDECCNDDWAGIVRRIWPHTKYLDIIVTGAMAQYIGTLKYYSGDLPMACTMYASSECYFGLNLRPLCDPSEVSYTIMPNMGYFGFLPVDEATGATSCMDAGNLVDLARVEAGREY</sequence>
<dbReference type="AlphaFoldDB" id="A0A453L1B6"/>
<dbReference type="PANTHER" id="PTHR31901:SF96">
    <property type="entry name" value="INDOLE-3-ACETIC ACID-AMIDO SYNTHETASE GH3.1-RELATED"/>
    <property type="match status" value="1"/>
</dbReference>
<organism evidence="1 2">
    <name type="scientific">Aegilops tauschii subsp. strangulata</name>
    <name type="common">Goatgrass</name>
    <dbReference type="NCBI Taxonomy" id="200361"/>
    <lineage>
        <taxon>Eukaryota</taxon>
        <taxon>Viridiplantae</taxon>
        <taxon>Streptophyta</taxon>
        <taxon>Embryophyta</taxon>
        <taxon>Tracheophyta</taxon>
        <taxon>Spermatophyta</taxon>
        <taxon>Magnoliopsida</taxon>
        <taxon>Liliopsida</taxon>
        <taxon>Poales</taxon>
        <taxon>Poaceae</taxon>
        <taxon>BOP clade</taxon>
        <taxon>Pooideae</taxon>
        <taxon>Triticodae</taxon>
        <taxon>Triticeae</taxon>
        <taxon>Triticinae</taxon>
        <taxon>Aegilops</taxon>
    </lineage>
</organism>
<reference evidence="1" key="5">
    <citation type="journal article" date="2021" name="G3 (Bethesda)">
        <title>Aegilops tauschii genome assembly Aet v5.0 features greater sequence contiguity and improved annotation.</title>
        <authorList>
            <person name="Wang L."/>
            <person name="Zhu T."/>
            <person name="Rodriguez J.C."/>
            <person name="Deal K.R."/>
            <person name="Dubcovsky J."/>
            <person name="McGuire P.E."/>
            <person name="Lux T."/>
            <person name="Spannagl M."/>
            <person name="Mayer K.F.X."/>
            <person name="Baldrich P."/>
            <person name="Meyers B.C."/>
            <person name="Huo N."/>
            <person name="Gu Y.Q."/>
            <person name="Zhou H."/>
            <person name="Devos K.M."/>
            <person name="Bennetzen J.L."/>
            <person name="Unver T."/>
            <person name="Budak H."/>
            <person name="Gulick P.J."/>
            <person name="Galiba G."/>
            <person name="Kalapos B."/>
            <person name="Nelson D.R."/>
            <person name="Li P."/>
            <person name="You F.M."/>
            <person name="Luo M.C."/>
            <person name="Dvorak J."/>
        </authorList>
    </citation>
    <scope>NUCLEOTIDE SEQUENCE [LARGE SCALE GENOMIC DNA]</scope>
    <source>
        <strain evidence="1">cv. AL8/78</strain>
    </source>
</reference>
<accession>A0A453L1B6</accession>
<reference evidence="2" key="1">
    <citation type="journal article" date="2014" name="Science">
        <title>Ancient hybridizations among the ancestral genomes of bread wheat.</title>
        <authorList>
            <consortium name="International Wheat Genome Sequencing Consortium,"/>
            <person name="Marcussen T."/>
            <person name="Sandve S.R."/>
            <person name="Heier L."/>
            <person name="Spannagl M."/>
            <person name="Pfeifer M."/>
            <person name="Jakobsen K.S."/>
            <person name="Wulff B.B."/>
            <person name="Steuernagel B."/>
            <person name="Mayer K.F."/>
            <person name="Olsen O.A."/>
        </authorList>
    </citation>
    <scope>NUCLEOTIDE SEQUENCE [LARGE SCALE GENOMIC DNA]</scope>
    <source>
        <strain evidence="2">cv. AL8/78</strain>
    </source>
</reference>
<dbReference type="Gramene" id="AET5Gv20588800.3">
    <property type="protein sequence ID" value="AET5Gv20588800.3"/>
    <property type="gene ID" value="AET5Gv20588800"/>
</dbReference>